<sequence>MGVGYSLHWREREQCGKGDTFHNKILGGGRDAGKRRVHGVSATPLVAMRFLLFQCSSKGCLLVPARPITLQL</sequence>
<dbReference type="EMBL" id="BMKA01000001">
    <property type="protein sequence ID" value="GGA05914.1"/>
    <property type="molecule type" value="Genomic_DNA"/>
</dbReference>
<evidence type="ECO:0000313" key="2">
    <source>
        <dbReference type="Proteomes" id="UP000628017"/>
    </source>
</evidence>
<reference evidence="1" key="1">
    <citation type="journal article" date="2014" name="Int. J. Syst. Evol. Microbiol.">
        <title>Complete genome sequence of Corynebacterium casei LMG S-19264T (=DSM 44701T), isolated from a smear-ripened cheese.</title>
        <authorList>
            <consortium name="US DOE Joint Genome Institute (JGI-PGF)"/>
            <person name="Walter F."/>
            <person name="Albersmeier A."/>
            <person name="Kalinowski J."/>
            <person name="Ruckert C."/>
        </authorList>
    </citation>
    <scope>NUCLEOTIDE SEQUENCE</scope>
    <source>
        <strain evidence="1">CGMCC 1.15880</strain>
    </source>
</reference>
<proteinExistence type="predicted"/>
<gene>
    <name evidence="1" type="ORF">GCM10011498_01970</name>
</gene>
<keyword evidence="2" id="KW-1185">Reference proteome</keyword>
<comment type="caution">
    <text evidence="1">The sequence shown here is derived from an EMBL/GenBank/DDBJ whole genome shotgun (WGS) entry which is preliminary data.</text>
</comment>
<dbReference type="Proteomes" id="UP000628017">
    <property type="component" value="Unassembled WGS sequence"/>
</dbReference>
<evidence type="ECO:0000313" key="1">
    <source>
        <dbReference type="EMBL" id="GGA05914.1"/>
    </source>
</evidence>
<organism evidence="1 2">
    <name type="scientific">Neptunicoccus cionae</name>
    <dbReference type="NCBI Taxonomy" id="2035344"/>
    <lineage>
        <taxon>Bacteria</taxon>
        <taxon>Pseudomonadati</taxon>
        <taxon>Pseudomonadota</taxon>
        <taxon>Alphaproteobacteria</taxon>
        <taxon>Rhodobacterales</taxon>
        <taxon>Paracoccaceae</taxon>
        <taxon>Neptunicoccus</taxon>
    </lineage>
</organism>
<accession>A0A916QSH4</accession>
<protein>
    <submittedName>
        <fullName evidence="1">Uncharacterized protein</fullName>
    </submittedName>
</protein>
<reference evidence="1" key="2">
    <citation type="submission" date="2020-09" db="EMBL/GenBank/DDBJ databases">
        <authorList>
            <person name="Sun Q."/>
            <person name="Zhou Y."/>
        </authorList>
    </citation>
    <scope>NUCLEOTIDE SEQUENCE</scope>
    <source>
        <strain evidence="1">CGMCC 1.15880</strain>
    </source>
</reference>
<name>A0A916QSH4_9RHOB</name>
<dbReference type="AlphaFoldDB" id="A0A916QSH4"/>